<protein>
    <recommendedName>
        <fullName evidence="4">Pre-rRNA-processing protein PNO1</fullName>
    </recommendedName>
    <alternativeName>
        <fullName evidence="8">Pre-rRNA-processing protein pno1</fullName>
    </alternativeName>
</protein>
<keyword evidence="6" id="KW-0539">Nucleus</keyword>
<reference evidence="11 12" key="1">
    <citation type="journal article" date="2023" name="Elife">
        <title>Identification of key yeast species and microbe-microbe interactions impacting larval growth of Drosophila in the wild.</title>
        <authorList>
            <person name="Mure A."/>
            <person name="Sugiura Y."/>
            <person name="Maeda R."/>
            <person name="Honda K."/>
            <person name="Sakurai N."/>
            <person name="Takahashi Y."/>
            <person name="Watada M."/>
            <person name="Katoh T."/>
            <person name="Gotoh A."/>
            <person name="Gotoh Y."/>
            <person name="Taniguchi I."/>
            <person name="Nakamura K."/>
            <person name="Hayashi T."/>
            <person name="Katayama T."/>
            <person name="Uemura T."/>
            <person name="Hattori Y."/>
        </authorList>
    </citation>
    <scope>NUCLEOTIDE SEQUENCE [LARGE SCALE GENOMIC DNA]</scope>
    <source>
        <strain evidence="11 12">SC-9</strain>
    </source>
</reference>
<dbReference type="AlphaFoldDB" id="A0AAV5QSZ4"/>
<dbReference type="RefSeq" id="XP_064854677.1">
    <property type="nucleotide sequence ID" value="XM_064998605.1"/>
</dbReference>
<evidence type="ECO:0000256" key="9">
    <source>
        <dbReference type="SAM" id="MobiDB-lite"/>
    </source>
</evidence>
<evidence type="ECO:0000256" key="5">
    <source>
        <dbReference type="ARBA" id="ARBA00022884"/>
    </source>
</evidence>
<evidence type="ECO:0000313" key="12">
    <source>
        <dbReference type="Proteomes" id="UP001360560"/>
    </source>
</evidence>
<evidence type="ECO:0000256" key="6">
    <source>
        <dbReference type="ARBA" id="ARBA00023242"/>
    </source>
</evidence>
<dbReference type="InterPro" id="IPR055211">
    <property type="entry name" value="KH_PNO1_2nd"/>
</dbReference>
<evidence type="ECO:0000259" key="10">
    <source>
        <dbReference type="SMART" id="SM00322"/>
    </source>
</evidence>
<dbReference type="PANTHER" id="PTHR12826:SF13">
    <property type="entry name" value="RNA-BINDING PROTEIN PNO1"/>
    <property type="match status" value="1"/>
</dbReference>
<dbReference type="GO" id="GO:0003723">
    <property type="term" value="F:RNA binding"/>
    <property type="evidence" value="ECO:0007669"/>
    <property type="project" value="UniProtKB-KW"/>
</dbReference>
<dbReference type="FunFam" id="3.30.1370.10:FF:000009">
    <property type="entry name" value="RNA-binding protein PNO1"/>
    <property type="match status" value="1"/>
</dbReference>
<evidence type="ECO:0000256" key="3">
    <source>
        <dbReference type="ARBA" id="ARBA00011420"/>
    </source>
</evidence>
<comment type="subunit">
    <text evidence="3">Component of the small ribosomal subunit, ribosomal RNA processing complex (SSU RRP complex).</text>
</comment>
<comment type="function">
    <text evidence="7">Required for small ribosomal subunit (SSU) synthesis. Has a role in the processing of early nucleolar and late cytoplasmic pre-RNA species.</text>
</comment>
<dbReference type="PANTHER" id="PTHR12826">
    <property type="entry name" value="RIBONUCLEASE Y"/>
    <property type="match status" value="1"/>
</dbReference>
<accession>A0AAV5QSZ4</accession>
<dbReference type="SMART" id="SM00322">
    <property type="entry name" value="KH"/>
    <property type="match status" value="1"/>
</dbReference>
<dbReference type="InterPro" id="IPR036612">
    <property type="entry name" value="KH_dom_type_1_sf"/>
</dbReference>
<dbReference type="GO" id="GO:0005730">
    <property type="term" value="C:nucleolus"/>
    <property type="evidence" value="ECO:0007669"/>
    <property type="project" value="UniProtKB-SubCell"/>
</dbReference>
<organism evidence="11 12">
    <name type="scientific">Saccharomycopsis crataegensis</name>
    <dbReference type="NCBI Taxonomy" id="43959"/>
    <lineage>
        <taxon>Eukaryota</taxon>
        <taxon>Fungi</taxon>
        <taxon>Dikarya</taxon>
        <taxon>Ascomycota</taxon>
        <taxon>Saccharomycotina</taxon>
        <taxon>Saccharomycetes</taxon>
        <taxon>Saccharomycopsidaceae</taxon>
        <taxon>Saccharomycopsis</taxon>
    </lineage>
</organism>
<dbReference type="SUPFAM" id="SSF54791">
    <property type="entry name" value="Eukaryotic type KH-domain (KH-domain type I)"/>
    <property type="match status" value="1"/>
</dbReference>
<keyword evidence="5" id="KW-0694">RNA-binding</keyword>
<proteinExistence type="inferred from homology"/>
<gene>
    <name evidence="11" type="ORF">DASC09_050060</name>
</gene>
<dbReference type="GeneID" id="90075656"/>
<keyword evidence="12" id="KW-1185">Reference proteome</keyword>
<name>A0AAV5QSZ4_9ASCO</name>
<evidence type="ECO:0000313" key="11">
    <source>
        <dbReference type="EMBL" id="GMM37681.1"/>
    </source>
</evidence>
<evidence type="ECO:0000256" key="4">
    <source>
        <dbReference type="ARBA" id="ARBA00016042"/>
    </source>
</evidence>
<feature type="region of interest" description="Disordered" evidence="9">
    <location>
        <begin position="1"/>
        <end position="25"/>
    </location>
</feature>
<dbReference type="EMBL" id="BTFZ01000012">
    <property type="protein sequence ID" value="GMM37681.1"/>
    <property type="molecule type" value="Genomic_DNA"/>
</dbReference>
<feature type="domain" description="K Homology" evidence="10">
    <location>
        <begin position="134"/>
        <end position="207"/>
    </location>
</feature>
<sequence length="229" mass="25785">MSAPTAIQEDKIVPDTTASTSGVQKVIVDDEGKPRFAAQSKTGSSSSKSLYRKVQISQHRFTPFKNNWVKIYPPLIDHLHLQVKLNPSKRTVDMRTHSKTPDPQTSLQKAVDFLTAFNYGFELNDCISLIKLDDLYIQTFEVKDVKTLTGQHLSRAIGRIAGKDGKTKFSIENSTKTRIVLADSKIHILGTFTNINMAKQFVVSLILGTPQNKIYNNLRVVSSRMKERY</sequence>
<dbReference type="CDD" id="cd22392">
    <property type="entry name" value="KH-I_PNO1_rpt2"/>
    <property type="match status" value="1"/>
</dbReference>
<dbReference type="Proteomes" id="UP001360560">
    <property type="component" value="Unassembled WGS sequence"/>
</dbReference>
<comment type="caution">
    <text evidence="11">The sequence shown here is derived from an EMBL/GenBank/DDBJ whole genome shotgun (WGS) entry which is preliminary data.</text>
</comment>
<evidence type="ECO:0000256" key="2">
    <source>
        <dbReference type="ARBA" id="ARBA00007515"/>
    </source>
</evidence>
<comment type="similarity">
    <text evidence="2">Belongs to the PNO1 family.</text>
</comment>
<dbReference type="Pfam" id="PF22891">
    <property type="entry name" value="KH_PNO1_2nd"/>
    <property type="match status" value="1"/>
</dbReference>
<evidence type="ECO:0000256" key="7">
    <source>
        <dbReference type="ARBA" id="ARBA00025554"/>
    </source>
</evidence>
<dbReference type="InterPro" id="IPR004087">
    <property type="entry name" value="KH_dom"/>
</dbReference>
<dbReference type="Gene3D" id="3.30.1370.10">
    <property type="entry name" value="K Homology domain, type 1"/>
    <property type="match status" value="1"/>
</dbReference>
<evidence type="ECO:0000256" key="8">
    <source>
        <dbReference type="ARBA" id="ARBA00071744"/>
    </source>
</evidence>
<evidence type="ECO:0000256" key="1">
    <source>
        <dbReference type="ARBA" id="ARBA00004604"/>
    </source>
</evidence>
<comment type="subcellular location">
    <subcellularLocation>
        <location evidence="1">Nucleus</location>
        <location evidence="1">Nucleolus</location>
    </subcellularLocation>
</comment>